<protein>
    <recommendedName>
        <fullName evidence="3">Transcriptional regulator, AbiEi antitoxin, Type IV TA system</fullName>
    </recommendedName>
</protein>
<dbReference type="EMBL" id="SHKL01000001">
    <property type="protein sequence ID" value="RZT84094.1"/>
    <property type="molecule type" value="Genomic_DNA"/>
</dbReference>
<reference evidence="1 2" key="1">
    <citation type="submission" date="2019-02" db="EMBL/GenBank/DDBJ databases">
        <title>Sequencing the genomes of 1000 actinobacteria strains.</title>
        <authorList>
            <person name="Klenk H.-P."/>
        </authorList>
    </citation>
    <scope>NUCLEOTIDE SEQUENCE [LARGE SCALE GENOMIC DNA]</scope>
    <source>
        <strain evidence="1 2">DSM 45779</strain>
    </source>
</reference>
<dbReference type="Proteomes" id="UP000291591">
    <property type="component" value="Unassembled WGS sequence"/>
</dbReference>
<accession>A0A4Q7USY9</accession>
<keyword evidence="2" id="KW-1185">Reference proteome</keyword>
<name>A0A4Q7USY9_PSEST</name>
<evidence type="ECO:0008006" key="3">
    <source>
        <dbReference type="Google" id="ProtNLM"/>
    </source>
</evidence>
<gene>
    <name evidence="1" type="ORF">EV383_0928</name>
</gene>
<organism evidence="1 2">
    <name type="scientific">Pseudonocardia sediminis</name>
    <dbReference type="NCBI Taxonomy" id="1397368"/>
    <lineage>
        <taxon>Bacteria</taxon>
        <taxon>Bacillati</taxon>
        <taxon>Actinomycetota</taxon>
        <taxon>Actinomycetes</taxon>
        <taxon>Pseudonocardiales</taxon>
        <taxon>Pseudonocardiaceae</taxon>
        <taxon>Pseudonocardia</taxon>
    </lineage>
</organism>
<dbReference type="OrthoDB" id="5517693at2"/>
<dbReference type="AlphaFoldDB" id="A0A4Q7USY9"/>
<comment type="caution">
    <text evidence="1">The sequence shown here is derived from an EMBL/GenBank/DDBJ whole genome shotgun (WGS) entry which is preliminary data.</text>
</comment>
<dbReference type="RefSeq" id="WP_130288751.1">
    <property type="nucleotide sequence ID" value="NZ_SHKL01000001.1"/>
</dbReference>
<evidence type="ECO:0000313" key="2">
    <source>
        <dbReference type="Proteomes" id="UP000291591"/>
    </source>
</evidence>
<evidence type="ECO:0000313" key="1">
    <source>
        <dbReference type="EMBL" id="RZT84094.1"/>
    </source>
</evidence>
<sequence length="303" mass="33738">METPEILPRKRLRASGFADHEVRRMLGTGELSPIRRGRYLRGALPENREARHLLRARAASAELTGDAVLSHVSAALLHGLTVWGVPLDLVHVTRPGRTGGRRGTRLHVHTAPLREDDVVDVGGARTTSVARTVADLARTVAFEAAVVVADSALFGEYARRAELEAALESMARWPGAPVARRVLAFADERADGPGESRSRVAMARNGIPAPQLQWEVRSERGEWIATVDFAWPERRTVAEFDGEIKYGRLLRPGQTAGDVLFAEKRREDAVRDRRWGVVRWCWDDIPDFPTVAARLRRSFDRPV</sequence>
<proteinExistence type="predicted"/>